<dbReference type="RefSeq" id="WP_117118341.1">
    <property type="nucleotide sequence ID" value="NZ_BFBY01000006.1"/>
</dbReference>
<proteinExistence type="predicted"/>
<dbReference type="Proteomes" id="UP000257317">
    <property type="component" value="Unassembled WGS sequence"/>
</dbReference>
<dbReference type="AlphaFoldDB" id="A0A2Z6TG27"/>
<keyword evidence="2" id="KW-1185">Reference proteome</keyword>
<gene>
    <name evidence="1" type="ORF">LrDSM24759_09260</name>
</gene>
<organism evidence="1 2">
    <name type="scientific">Lactobacillus rodentium</name>
    <dbReference type="NCBI Taxonomy" id="947835"/>
    <lineage>
        <taxon>Bacteria</taxon>
        <taxon>Bacillati</taxon>
        <taxon>Bacillota</taxon>
        <taxon>Bacilli</taxon>
        <taxon>Lactobacillales</taxon>
        <taxon>Lactobacillaceae</taxon>
        <taxon>Lactobacillus</taxon>
    </lineage>
</organism>
<evidence type="ECO:0000313" key="2">
    <source>
        <dbReference type="Proteomes" id="UP000257317"/>
    </source>
</evidence>
<sequence>MFDNSLFDVLSSSWNNWKDDDIAIKPYEENEYIVLTNRVNGLNDGISFYLTLNDDGTYSLTDKILTSYLVDSQITNIRPLMNDLARMAAEYGVLIANQGAFVNNGIGLSNLNSAVQNFAELLDNVVDYAQLNAR</sequence>
<dbReference type="OrthoDB" id="2307796at2"/>
<evidence type="ECO:0008006" key="3">
    <source>
        <dbReference type="Google" id="ProtNLM"/>
    </source>
</evidence>
<reference evidence="2" key="1">
    <citation type="submission" date="2018-03" db="EMBL/GenBank/DDBJ databases">
        <title>New taxa in the Lactobacillus gasseri group.</title>
        <authorList>
            <person name="Tanizawa Y."/>
            <person name="Tohno M."/>
            <person name="Endo A."/>
            <person name="Arita M."/>
        </authorList>
    </citation>
    <scope>NUCLEOTIDE SEQUENCE [LARGE SCALE GENOMIC DNA]</scope>
    <source>
        <strain evidence="2">DSM 24759</strain>
    </source>
</reference>
<name>A0A2Z6TG27_9LACO</name>
<evidence type="ECO:0000313" key="1">
    <source>
        <dbReference type="EMBL" id="GBG05012.1"/>
    </source>
</evidence>
<accession>A0A2Z6TG27</accession>
<comment type="caution">
    <text evidence="1">The sequence shown here is derived from an EMBL/GenBank/DDBJ whole genome shotgun (WGS) entry which is preliminary data.</text>
</comment>
<dbReference type="EMBL" id="BFBY01000006">
    <property type="protein sequence ID" value="GBG05012.1"/>
    <property type="molecule type" value="Genomic_DNA"/>
</dbReference>
<protein>
    <recommendedName>
        <fullName evidence="3">DUF1828 domain-containing protein</fullName>
    </recommendedName>
</protein>